<keyword evidence="3 7" id="KW-0479">Metal-binding</keyword>
<dbReference type="NCBIfam" id="NF002815">
    <property type="entry name" value="PRK02967.1"/>
    <property type="match status" value="1"/>
</dbReference>
<dbReference type="InterPro" id="IPR014864">
    <property type="entry name" value="TF_NikR_Ni-bd_C"/>
</dbReference>
<evidence type="ECO:0000256" key="6">
    <source>
        <dbReference type="ARBA" id="ARBA00023163"/>
    </source>
</evidence>
<dbReference type="NCBIfam" id="NF002169">
    <property type="entry name" value="PRK01002.1"/>
    <property type="match status" value="1"/>
</dbReference>
<dbReference type="RefSeq" id="WP_380596202.1">
    <property type="nucleotide sequence ID" value="NZ_JBHSDU010000003.1"/>
</dbReference>
<dbReference type="NCBIfam" id="NF003381">
    <property type="entry name" value="PRK04460.1"/>
    <property type="match status" value="1"/>
</dbReference>
<evidence type="ECO:0000256" key="2">
    <source>
        <dbReference type="ARBA" id="ARBA00022596"/>
    </source>
</evidence>
<comment type="cofactor">
    <cofactor evidence="7">
        <name>Ni(2+)</name>
        <dbReference type="ChEBI" id="CHEBI:49786"/>
    </cofactor>
    <text evidence="7">Binds 1 nickel ion per subunit.</text>
</comment>
<evidence type="ECO:0000256" key="4">
    <source>
        <dbReference type="ARBA" id="ARBA00023015"/>
    </source>
</evidence>
<keyword evidence="11" id="KW-1185">Reference proteome</keyword>
<comment type="function">
    <text evidence="7">Transcriptional regulator.</text>
</comment>
<dbReference type="SUPFAM" id="SSF47598">
    <property type="entry name" value="Ribbon-helix-helix"/>
    <property type="match status" value="1"/>
</dbReference>
<feature type="binding site" evidence="7">
    <location>
        <position position="96"/>
    </location>
    <ligand>
        <name>Ni(2+)</name>
        <dbReference type="ChEBI" id="CHEBI:49786"/>
    </ligand>
</feature>
<dbReference type="Gene3D" id="1.10.1220.10">
    <property type="entry name" value="Met repressor-like"/>
    <property type="match status" value="1"/>
</dbReference>
<organism evidence="10 11">
    <name type="scientific">Steroidobacter flavus</name>
    <dbReference type="NCBI Taxonomy" id="1842136"/>
    <lineage>
        <taxon>Bacteria</taxon>
        <taxon>Pseudomonadati</taxon>
        <taxon>Pseudomonadota</taxon>
        <taxon>Gammaproteobacteria</taxon>
        <taxon>Steroidobacterales</taxon>
        <taxon>Steroidobacteraceae</taxon>
        <taxon>Steroidobacter</taxon>
    </lineage>
</organism>
<dbReference type="Pfam" id="PF08753">
    <property type="entry name" value="NikR_C"/>
    <property type="match status" value="1"/>
</dbReference>
<dbReference type="InterPro" id="IPR027271">
    <property type="entry name" value="Acetolactate_synth/TF_NikR_C"/>
</dbReference>
<dbReference type="InterPro" id="IPR002145">
    <property type="entry name" value="CopG"/>
</dbReference>
<accession>A0ABV8SNF4</accession>
<feature type="domain" description="Transcription factor NikR nickel binding C-terminal" evidence="9">
    <location>
        <begin position="54"/>
        <end position="129"/>
    </location>
</feature>
<feature type="binding site" evidence="7">
    <location>
        <position position="90"/>
    </location>
    <ligand>
        <name>Ni(2+)</name>
        <dbReference type="ChEBI" id="CHEBI:49786"/>
    </ligand>
</feature>
<dbReference type="PANTHER" id="PTHR34719:SF2">
    <property type="entry name" value="NICKEL-RESPONSIVE REGULATOR"/>
    <property type="match status" value="1"/>
</dbReference>
<dbReference type="SUPFAM" id="SSF55021">
    <property type="entry name" value="ACT-like"/>
    <property type="match status" value="1"/>
</dbReference>
<dbReference type="EMBL" id="JBHSDU010000003">
    <property type="protein sequence ID" value="MFC4309139.1"/>
    <property type="molecule type" value="Genomic_DNA"/>
</dbReference>
<evidence type="ECO:0000313" key="11">
    <source>
        <dbReference type="Proteomes" id="UP001595904"/>
    </source>
</evidence>
<dbReference type="HAMAP" id="MF_00476">
    <property type="entry name" value="NikR"/>
    <property type="match status" value="1"/>
</dbReference>
<evidence type="ECO:0000259" key="9">
    <source>
        <dbReference type="Pfam" id="PF08753"/>
    </source>
</evidence>
<evidence type="ECO:0000256" key="5">
    <source>
        <dbReference type="ARBA" id="ARBA00023125"/>
    </source>
</evidence>
<dbReference type="InterPro" id="IPR050192">
    <property type="entry name" value="CopG/NikR_regulator"/>
</dbReference>
<comment type="similarity">
    <text evidence="1 7">Belongs to the transcriptional regulatory CopG/NikR family.</text>
</comment>
<sequence length="153" mass="17623">MRRLTISIDDELADTFDQFMQQKGYQNRSEAFRDLLRGELGRDTVDHGGAHHCVAALSYVYNHHERQLAGRLAQIQHDHHDVTVSTMHAHLDHDNCIETMILRGHTQEVVQFAEALIAEKGVRHGKFNVIPVESEANGRAHHHHHHVHLRPHR</sequence>
<reference evidence="11" key="1">
    <citation type="journal article" date="2019" name="Int. J. Syst. Evol. Microbiol.">
        <title>The Global Catalogue of Microorganisms (GCM) 10K type strain sequencing project: providing services to taxonomists for standard genome sequencing and annotation.</title>
        <authorList>
            <consortium name="The Broad Institute Genomics Platform"/>
            <consortium name="The Broad Institute Genome Sequencing Center for Infectious Disease"/>
            <person name="Wu L."/>
            <person name="Ma J."/>
        </authorList>
    </citation>
    <scope>NUCLEOTIDE SEQUENCE [LARGE SCALE GENOMIC DNA]</scope>
    <source>
        <strain evidence="11">CGMCC 1.10759</strain>
    </source>
</reference>
<dbReference type="InterPro" id="IPR045865">
    <property type="entry name" value="ACT-like_dom_sf"/>
</dbReference>
<keyword evidence="4 7" id="KW-0805">Transcription regulation</keyword>
<dbReference type="Pfam" id="PF01402">
    <property type="entry name" value="RHH_1"/>
    <property type="match status" value="1"/>
</dbReference>
<protein>
    <recommendedName>
        <fullName evidence="7">Putative nickel-responsive regulator</fullName>
    </recommendedName>
</protein>
<dbReference type="Proteomes" id="UP001595904">
    <property type="component" value="Unassembled WGS sequence"/>
</dbReference>
<gene>
    <name evidence="10" type="primary">nikR</name>
    <name evidence="10" type="ORF">ACFPN2_08615</name>
</gene>
<keyword evidence="5 7" id="KW-0238">DNA-binding</keyword>
<comment type="caution">
    <text evidence="10">The sequence shown here is derived from an EMBL/GenBank/DDBJ whole genome shotgun (WGS) entry which is preliminary data.</text>
</comment>
<dbReference type="InterPro" id="IPR013321">
    <property type="entry name" value="Arc_rbn_hlx_hlx"/>
</dbReference>
<evidence type="ECO:0000313" key="10">
    <source>
        <dbReference type="EMBL" id="MFC4309139.1"/>
    </source>
</evidence>
<evidence type="ECO:0000256" key="3">
    <source>
        <dbReference type="ARBA" id="ARBA00022723"/>
    </source>
</evidence>
<dbReference type="CDD" id="cd22231">
    <property type="entry name" value="RHH_NikR_HicB-like"/>
    <property type="match status" value="1"/>
</dbReference>
<dbReference type="Gene3D" id="3.30.70.1150">
    <property type="entry name" value="ACT-like. Chain A, domain 2"/>
    <property type="match status" value="1"/>
</dbReference>
<feature type="binding site" evidence="7">
    <location>
        <position position="77"/>
    </location>
    <ligand>
        <name>Ni(2+)</name>
        <dbReference type="ChEBI" id="CHEBI:49786"/>
    </ligand>
</feature>
<dbReference type="InterPro" id="IPR010985">
    <property type="entry name" value="Ribbon_hlx_hlx"/>
</dbReference>
<keyword evidence="6 7" id="KW-0804">Transcription</keyword>
<evidence type="ECO:0000256" key="7">
    <source>
        <dbReference type="HAMAP-Rule" id="MF_00476"/>
    </source>
</evidence>
<evidence type="ECO:0000259" key="8">
    <source>
        <dbReference type="Pfam" id="PF01402"/>
    </source>
</evidence>
<dbReference type="PANTHER" id="PTHR34719">
    <property type="entry name" value="NICKEL-RESPONSIVE REGULATOR"/>
    <property type="match status" value="1"/>
</dbReference>
<evidence type="ECO:0000256" key="1">
    <source>
        <dbReference type="ARBA" id="ARBA00008478"/>
    </source>
</evidence>
<keyword evidence="2 7" id="KW-0533">Nickel</keyword>
<dbReference type="InterPro" id="IPR022988">
    <property type="entry name" value="Ni_resp_reg_NikR"/>
</dbReference>
<proteinExistence type="inferred from homology"/>
<name>A0ABV8SNF4_9GAMM</name>
<feature type="domain" description="Ribbon-helix-helix protein CopG" evidence="8">
    <location>
        <begin position="2"/>
        <end position="42"/>
    </location>
</feature>
<feature type="binding site" evidence="7">
    <location>
        <position position="88"/>
    </location>
    <ligand>
        <name>Ni(2+)</name>
        <dbReference type="ChEBI" id="CHEBI:49786"/>
    </ligand>
</feature>